<feature type="transmembrane region" description="Helical" evidence="1">
    <location>
        <begin position="12"/>
        <end position="30"/>
    </location>
</feature>
<dbReference type="EMBL" id="FOJI01000001">
    <property type="protein sequence ID" value="SEV84874.1"/>
    <property type="molecule type" value="Genomic_DNA"/>
</dbReference>
<keyword evidence="1" id="KW-0472">Membrane</keyword>
<dbReference type="Proteomes" id="UP000199701">
    <property type="component" value="Unassembled WGS sequence"/>
</dbReference>
<gene>
    <name evidence="2" type="ORF">SAMN05421659_101313</name>
</gene>
<evidence type="ECO:0000313" key="3">
    <source>
        <dbReference type="Proteomes" id="UP000199701"/>
    </source>
</evidence>
<organism evidence="2 3">
    <name type="scientific">[Clostridium] fimetarium</name>
    <dbReference type="NCBI Taxonomy" id="99656"/>
    <lineage>
        <taxon>Bacteria</taxon>
        <taxon>Bacillati</taxon>
        <taxon>Bacillota</taxon>
        <taxon>Clostridia</taxon>
        <taxon>Lachnospirales</taxon>
        <taxon>Lachnospiraceae</taxon>
    </lineage>
</organism>
<dbReference type="AlphaFoldDB" id="A0A1I0MA87"/>
<protein>
    <submittedName>
        <fullName evidence="2">Uncharacterized protein</fullName>
    </submittedName>
</protein>
<dbReference type="OrthoDB" id="1924416at2"/>
<sequence>MKVIFQEFGTAIIAIITAVLVIGILFGISVSGRHGILEIAGAATNKEEVNYTSYSDFDSVVTWHNRTKPVAGYTATFGRFFAIENASFLERYYAKDMEGSIYPMDEVIIAKLFTNNMFGKILDIRKADGTSVMSAYSEANGSIRFPSAGVYDVYFQIRDRENLTSVWKIPIAVDERRN</sequence>
<keyword evidence="1" id="KW-1133">Transmembrane helix</keyword>
<name>A0A1I0MA87_9FIRM</name>
<proteinExistence type="predicted"/>
<keyword evidence="1" id="KW-0812">Transmembrane</keyword>
<evidence type="ECO:0000313" key="2">
    <source>
        <dbReference type="EMBL" id="SEV84874.1"/>
    </source>
</evidence>
<evidence type="ECO:0000256" key="1">
    <source>
        <dbReference type="SAM" id="Phobius"/>
    </source>
</evidence>
<reference evidence="2 3" key="1">
    <citation type="submission" date="2016-10" db="EMBL/GenBank/DDBJ databases">
        <authorList>
            <person name="de Groot N.N."/>
        </authorList>
    </citation>
    <scope>NUCLEOTIDE SEQUENCE [LARGE SCALE GENOMIC DNA]</scope>
    <source>
        <strain evidence="2 3">DSM 9179</strain>
    </source>
</reference>
<keyword evidence="3" id="KW-1185">Reference proteome</keyword>
<dbReference type="STRING" id="99656.SAMN05421659_101313"/>
<accession>A0A1I0MA87</accession>
<dbReference type="RefSeq" id="WP_092449874.1">
    <property type="nucleotide sequence ID" value="NZ_FOJI01000001.1"/>
</dbReference>